<dbReference type="EMBL" id="JBBWRZ010000004">
    <property type="protein sequence ID" value="KAK8237775.1"/>
    <property type="molecule type" value="Genomic_DNA"/>
</dbReference>
<evidence type="ECO:0000256" key="7">
    <source>
        <dbReference type="ARBA" id="ARBA00022801"/>
    </source>
</evidence>
<evidence type="ECO:0000256" key="2">
    <source>
        <dbReference type="ARBA" id="ARBA00005300"/>
    </source>
</evidence>
<evidence type="ECO:0000256" key="8">
    <source>
        <dbReference type="SAM" id="MobiDB-lite"/>
    </source>
</evidence>
<evidence type="ECO:0000313" key="10">
    <source>
        <dbReference type="EMBL" id="KAK8237775.1"/>
    </source>
</evidence>
<keyword evidence="5" id="KW-0479">Metal-binding</keyword>
<proteinExistence type="inferred from homology"/>
<name>A0ABR1YS13_9PEZI</name>
<evidence type="ECO:0000256" key="5">
    <source>
        <dbReference type="ARBA" id="ARBA00022723"/>
    </source>
</evidence>
<comment type="catalytic activity">
    <reaction evidence="1">
        <text>Endonucleolytic cleavage to 5'-phosphomonoester.</text>
        <dbReference type="EC" id="3.1.26.4"/>
    </reaction>
</comment>
<evidence type="ECO:0000256" key="4">
    <source>
        <dbReference type="ARBA" id="ARBA00022722"/>
    </source>
</evidence>
<dbReference type="Gene3D" id="3.30.420.10">
    <property type="entry name" value="Ribonuclease H-like superfamily/Ribonuclease H"/>
    <property type="match status" value="1"/>
</dbReference>
<evidence type="ECO:0000256" key="1">
    <source>
        <dbReference type="ARBA" id="ARBA00000077"/>
    </source>
</evidence>
<sequence>MPRDSDGERPPEKFRNHLFRPCSSFSELDFEDQIQTCPECQRFYFRCCHCRDTNGKPCHEASVVFTDGACSNNGQDGASAGYGYALGSDEPDQYSGSMKKFKVKTSQRAELVGAWGGLRKAIEGYKLNERTYPVVTGGRTKSLVILSDSQYVVKGITEWLAEWKSNGYKTADGKEPTNLDLFLRLEKLIKKYETDEFHIGFMHIRRKHNTLADKLAKRGAEADKPPVSSSSAGLEELGKQMRKMKV</sequence>
<dbReference type="InterPro" id="IPR002156">
    <property type="entry name" value="RNaseH_domain"/>
</dbReference>
<evidence type="ECO:0000259" key="9">
    <source>
        <dbReference type="PROSITE" id="PS50879"/>
    </source>
</evidence>
<feature type="domain" description="RNase H type-1" evidence="9">
    <location>
        <begin position="58"/>
        <end position="221"/>
    </location>
</feature>
<evidence type="ECO:0000256" key="3">
    <source>
        <dbReference type="ARBA" id="ARBA00012180"/>
    </source>
</evidence>
<accession>A0ABR1YS13</accession>
<dbReference type="PANTHER" id="PTHR10642">
    <property type="entry name" value="RIBONUCLEASE H1"/>
    <property type="match status" value="1"/>
</dbReference>
<protein>
    <recommendedName>
        <fullName evidence="3">ribonuclease H</fullName>
        <ecNumber evidence="3">3.1.26.4</ecNumber>
    </recommendedName>
</protein>
<gene>
    <name evidence="10" type="ORF">HDK90DRAFT_204167</name>
</gene>
<keyword evidence="6" id="KW-0255">Endonuclease</keyword>
<reference evidence="10 11" key="1">
    <citation type="submission" date="2024-04" db="EMBL/GenBank/DDBJ databases">
        <title>Phyllosticta paracitricarpa is synonymous to the EU quarantine fungus P. citricarpa based on phylogenomic analyses.</title>
        <authorList>
            <consortium name="Lawrence Berkeley National Laboratory"/>
            <person name="Van Ingen-Buijs V.A."/>
            <person name="Van Westerhoven A.C."/>
            <person name="Haridas S."/>
            <person name="Skiadas P."/>
            <person name="Martin F."/>
            <person name="Groenewald J.Z."/>
            <person name="Crous P.W."/>
            <person name="Seidl M.F."/>
        </authorList>
    </citation>
    <scope>NUCLEOTIDE SEQUENCE [LARGE SCALE GENOMIC DNA]</scope>
    <source>
        <strain evidence="10 11">CBS 123374</strain>
    </source>
</reference>
<organism evidence="10 11">
    <name type="scientific">Phyllosticta capitalensis</name>
    <dbReference type="NCBI Taxonomy" id="121624"/>
    <lineage>
        <taxon>Eukaryota</taxon>
        <taxon>Fungi</taxon>
        <taxon>Dikarya</taxon>
        <taxon>Ascomycota</taxon>
        <taxon>Pezizomycotina</taxon>
        <taxon>Dothideomycetes</taxon>
        <taxon>Dothideomycetes incertae sedis</taxon>
        <taxon>Botryosphaeriales</taxon>
        <taxon>Phyllostictaceae</taxon>
        <taxon>Phyllosticta</taxon>
    </lineage>
</organism>
<keyword evidence="4" id="KW-0540">Nuclease</keyword>
<feature type="region of interest" description="Disordered" evidence="8">
    <location>
        <begin position="217"/>
        <end position="246"/>
    </location>
</feature>
<dbReference type="PROSITE" id="PS50879">
    <property type="entry name" value="RNASE_H_1"/>
    <property type="match status" value="1"/>
</dbReference>
<evidence type="ECO:0000313" key="11">
    <source>
        <dbReference type="Proteomes" id="UP001492380"/>
    </source>
</evidence>
<keyword evidence="7" id="KW-0378">Hydrolase</keyword>
<dbReference type="SUPFAM" id="SSF53098">
    <property type="entry name" value="Ribonuclease H-like"/>
    <property type="match status" value="1"/>
</dbReference>
<dbReference type="InterPro" id="IPR036397">
    <property type="entry name" value="RNaseH_sf"/>
</dbReference>
<comment type="caution">
    <text evidence="10">The sequence shown here is derived from an EMBL/GenBank/DDBJ whole genome shotgun (WGS) entry which is preliminary data.</text>
</comment>
<keyword evidence="11" id="KW-1185">Reference proteome</keyword>
<comment type="similarity">
    <text evidence="2">Belongs to the RNase H family.</text>
</comment>
<dbReference type="InterPro" id="IPR050092">
    <property type="entry name" value="RNase_H"/>
</dbReference>
<dbReference type="EC" id="3.1.26.4" evidence="3"/>
<dbReference type="CDD" id="cd13934">
    <property type="entry name" value="RNase_H_Dikarya_like"/>
    <property type="match status" value="1"/>
</dbReference>
<dbReference type="InterPro" id="IPR012337">
    <property type="entry name" value="RNaseH-like_sf"/>
</dbReference>
<dbReference type="Pfam" id="PF00075">
    <property type="entry name" value="RNase_H"/>
    <property type="match status" value="1"/>
</dbReference>
<dbReference type="Proteomes" id="UP001492380">
    <property type="component" value="Unassembled WGS sequence"/>
</dbReference>
<dbReference type="PANTHER" id="PTHR10642:SF26">
    <property type="entry name" value="RIBONUCLEASE H1"/>
    <property type="match status" value="1"/>
</dbReference>
<evidence type="ECO:0000256" key="6">
    <source>
        <dbReference type="ARBA" id="ARBA00022759"/>
    </source>
</evidence>